<gene>
    <name evidence="5" type="ORF">GOODEAATRI_031121</name>
</gene>
<dbReference type="PROSITE" id="PS00018">
    <property type="entry name" value="EF_HAND_1"/>
    <property type="match status" value="1"/>
</dbReference>
<keyword evidence="3" id="KW-0472">Membrane</keyword>
<dbReference type="InterPro" id="IPR011992">
    <property type="entry name" value="EF-hand-dom_pair"/>
</dbReference>
<dbReference type="Gene3D" id="1.10.238.10">
    <property type="entry name" value="EF-hand"/>
    <property type="match status" value="1"/>
</dbReference>
<organism evidence="5 6">
    <name type="scientific">Goodea atripinnis</name>
    <dbReference type="NCBI Taxonomy" id="208336"/>
    <lineage>
        <taxon>Eukaryota</taxon>
        <taxon>Metazoa</taxon>
        <taxon>Chordata</taxon>
        <taxon>Craniata</taxon>
        <taxon>Vertebrata</taxon>
        <taxon>Euteleostomi</taxon>
        <taxon>Actinopterygii</taxon>
        <taxon>Neopterygii</taxon>
        <taxon>Teleostei</taxon>
        <taxon>Neoteleostei</taxon>
        <taxon>Acanthomorphata</taxon>
        <taxon>Ovalentaria</taxon>
        <taxon>Atherinomorphae</taxon>
        <taxon>Cyprinodontiformes</taxon>
        <taxon>Goodeidae</taxon>
        <taxon>Goodea</taxon>
    </lineage>
</organism>
<keyword evidence="3" id="KW-0812">Transmembrane</keyword>
<evidence type="ECO:0000313" key="5">
    <source>
        <dbReference type="EMBL" id="MEQ2170034.1"/>
    </source>
</evidence>
<dbReference type="PROSITE" id="PS50222">
    <property type="entry name" value="EF_HAND_2"/>
    <property type="match status" value="1"/>
</dbReference>
<evidence type="ECO:0000256" key="3">
    <source>
        <dbReference type="SAM" id="Phobius"/>
    </source>
</evidence>
<keyword evidence="3" id="KW-1133">Transmembrane helix</keyword>
<name>A0ABV0NF41_9TELE</name>
<keyword evidence="2" id="KW-0106">Calcium</keyword>
<reference evidence="5 6" key="1">
    <citation type="submission" date="2021-06" db="EMBL/GenBank/DDBJ databases">
        <authorList>
            <person name="Palmer J.M."/>
        </authorList>
    </citation>
    <scope>NUCLEOTIDE SEQUENCE [LARGE SCALE GENOMIC DNA]</scope>
    <source>
        <strain evidence="5 6">GA_2019</strain>
        <tissue evidence="5">Muscle</tissue>
    </source>
</reference>
<evidence type="ECO:0000256" key="2">
    <source>
        <dbReference type="ARBA" id="ARBA00022837"/>
    </source>
</evidence>
<dbReference type="SUPFAM" id="SSF47473">
    <property type="entry name" value="EF-hand"/>
    <property type="match status" value="1"/>
</dbReference>
<proteinExistence type="predicted"/>
<feature type="domain" description="EF-hand" evidence="4">
    <location>
        <begin position="1"/>
        <end position="23"/>
    </location>
</feature>
<dbReference type="InterPro" id="IPR002048">
    <property type="entry name" value="EF_hand_dom"/>
</dbReference>
<dbReference type="EMBL" id="JAHRIO010035146">
    <property type="protein sequence ID" value="MEQ2170034.1"/>
    <property type="molecule type" value="Genomic_DNA"/>
</dbReference>
<accession>A0ABV0NF41</accession>
<comment type="caution">
    <text evidence="5">The sequence shown here is derived from an EMBL/GenBank/DDBJ whole genome shotgun (WGS) entry which is preliminary data.</text>
</comment>
<keyword evidence="6" id="KW-1185">Reference proteome</keyword>
<keyword evidence="1" id="KW-0479">Metal-binding</keyword>
<sequence>DVDRDGALTFTEFCIAFHLIVARKNGYPLPDRLPPTLQLGFAQHEEEQIPDTAEVGKIPATFCVELKDDLVQSKDFFNSIGQTIEVFTLLHESSLFMVSFCVFLTIQLCVYSLSSVVFVHLCDFPSRSYSSTSIEDAIKKAEEPPTPPPRPQKTHSRASSLDLNKLFQQGAPGTTHNLGYT</sequence>
<dbReference type="PANTHER" id="PTHR11216:SF64">
    <property type="entry name" value="RALBP1-ASSOCIATED EPS DOMAIN-CONTAINING PROTEIN 2"/>
    <property type="match status" value="1"/>
</dbReference>
<dbReference type="PANTHER" id="PTHR11216">
    <property type="entry name" value="EH DOMAIN"/>
    <property type="match status" value="1"/>
</dbReference>
<feature type="transmembrane region" description="Helical" evidence="3">
    <location>
        <begin position="95"/>
        <end position="121"/>
    </location>
</feature>
<evidence type="ECO:0000313" key="6">
    <source>
        <dbReference type="Proteomes" id="UP001476798"/>
    </source>
</evidence>
<dbReference type="Proteomes" id="UP001476798">
    <property type="component" value="Unassembled WGS sequence"/>
</dbReference>
<feature type="non-terminal residue" evidence="5">
    <location>
        <position position="1"/>
    </location>
</feature>
<protein>
    <recommendedName>
        <fullName evidence="4">EF-hand domain-containing protein</fullName>
    </recommendedName>
</protein>
<dbReference type="InterPro" id="IPR018247">
    <property type="entry name" value="EF_Hand_1_Ca_BS"/>
</dbReference>
<evidence type="ECO:0000259" key="4">
    <source>
        <dbReference type="PROSITE" id="PS50222"/>
    </source>
</evidence>
<evidence type="ECO:0000256" key="1">
    <source>
        <dbReference type="ARBA" id="ARBA00022723"/>
    </source>
</evidence>